<name>A0A927EBC2_9HYPH</name>
<comment type="caution">
    <text evidence="2">The sequence shown here is derived from an EMBL/GenBank/DDBJ whole genome shotgun (WGS) entry which is preliminary data.</text>
</comment>
<evidence type="ECO:0000256" key="1">
    <source>
        <dbReference type="SAM" id="MobiDB-lite"/>
    </source>
</evidence>
<feature type="region of interest" description="Disordered" evidence="1">
    <location>
        <begin position="85"/>
        <end position="110"/>
    </location>
</feature>
<dbReference type="EMBL" id="JACXWY010000011">
    <property type="protein sequence ID" value="MBD3847500.1"/>
    <property type="molecule type" value="Genomic_DNA"/>
</dbReference>
<evidence type="ECO:0000313" key="2">
    <source>
        <dbReference type="EMBL" id="MBD3847500.1"/>
    </source>
</evidence>
<dbReference type="Proteomes" id="UP000619295">
    <property type="component" value="Unassembled WGS sequence"/>
</dbReference>
<organism evidence="2 3">
    <name type="scientific">Bosea spartocytisi</name>
    <dbReference type="NCBI Taxonomy" id="2773451"/>
    <lineage>
        <taxon>Bacteria</taxon>
        <taxon>Pseudomonadati</taxon>
        <taxon>Pseudomonadota</taxon>
        <taxon>Alphaproteobacteria</taxon>
        <taxon>Hyphomicrobiales</taxon>
        <taxon>Boseaceae</taxon>
        <taxon>Bosea</taxon>
    </lineage>
</organism>
<dbReference type="AlphaFoldDB" id="A0A927EBC2"/>
<feature type="region of interest" description="Disordered" evidence="1">
    <location>
        <begin position="163"/>
        <end position="216"/>
    </location>
</feature>
<sequence length="216" mass="22017">MTARLTDLLTPDGRRALDGILAESRTMLGAIQPIQAIANRSIDLFDILTGGGVSPADICRLLAEGGILAQDGKALNKGTLTGALSRARKSVRRPESAASQARLQPAAPGCTGLQNAPQGCTGLQIAAADDIPLHQTSNRGDGLPATATGCGVLQIAAASAAPLQPPALPPASEKGGEKGGRGPPAPSQRRDGVSPAMHRGARLLALNNLENKHDEV</sequence>
<reference evidence="2" key="1">
    <citation type="submission" date="2020-09" db="EMBL/GenBank/DDBJ databases">
        <title>Bosea spartocytisi sp. nov. a root nodule endophyte of Spartocytisus supranubius in the high mountain ecosystem fo the Teide National Park (Canary Islands, Spain).</title>
        <authorList>
            <person name="Pulido-Suarez L."/>
            <person name="Peix A."/>
            <person name="Igual J.M."/>
            <person name="Socas-Perez N."/>
            <person name="Velazquez E."/>
            <person name="Flores-Felix J.D."/>
            <person name="Leon-Barrios M."/>
        </authorList>
    </citation>
    <scope>NUCLEOTIDE SEQUENCE</scope>
    <source>
        <strain evidence="2">SSUT16</strain>
    </source>
</reference>
<accession>A0A927EBC2</accession>
<gene>
    <name evidence="2" type="ORF">IED13_17505</name>
</gene>
<dbReference type="RefSeq" id="WP_191124919.1">
    <property type="nucleotide sequence ID" value="NZ_JACXWY010000011.1"/>
</dbReference>
<keyword evidence="3" id="KW-1185">Reference proteome</keyword>
<evidence type="ECO:0000313" key="3">
    <source>
        <dbReference type="Proteomes" id="UP000619295"/>
    </source>
</evidence>
<proteinExistence type="predicted"/>
<protein>
    <submittedName>
        <fullName evidence="2">Uncharacterized protein</fullName>
    </submittedName>
</protein>